<evidence type="ECO:0000256" key="1">
    <source>
        <dbReference type="ARBA" id="ARBA00009353"/>
    </source>
</evidence>
<dbReference type="EMBL" id="BAABCV010000004">
    <property type="protein sequence ID" value="GAA4091893.1"/>
    <property type="molecule type" value="Genomic_DNA"/>
</dbReference>
<gene>
    <name evidence="4" type="ORF">GCM10022392_12350</name>
</gene>
<dbReference type="Proteomes" id="UP001500841">
    <property type="component" value="Unassembled WGS sequence"/>
</dbReference>
<name>A0ABP7WM23_9SPHI</name>
<evidence type="ECO:0000259" key="3">
    <source>
        <dbReference type="Pfam" id="PF08338"/>
    </source>
</evidence>
<dbReference type="PANTHER" id="PTHR11092">
    <property type="entry name" value="SUGAR NUCLEOTIDE EPIMERASE RELATED"/>
    <property type="match status" value="1"/>
</dbReference>
<proteinExistence type="inferred from homology"/>
<keyword evidence="5" id="KW-1185">Reference proteome</keyword>
<sequence>MSKRILITGGKGLIGRKLTDVLLSRGYQVNHLSREPGTNAEVNTFVWDVHKGQIDEHCINGVDTVVHLAGANVSEGRWTDERKKEIIESRTKSIGLIYKLLKSKPQHTIKTVISASGTGFYGDRADTLLTENSAPGTDFLANVCLQWEHAVEVGESLGLRLVKFRMGVVLDAKGGALPILAKPVRFGFGAPVGNGRQWMPWIHIDDVIAMYLYAIENEDLAGNYNMVAPYPVTNQQLTVAIAKELHRPLWLPKVPAFALHLALGEKSNMVLGSQKASAQKIDEAGFKFKYPTLIWALKKLFGPS</sequence>
<dbReference type="Pfam" id="PF01370">
    <property type="entry name" value="Epimerase"/>
    <property type="match status" value="1"/>
</dbReference>
<accession>A0ABP7WM23</accession>
<evidence type="ECO:0000259" key="2">
    <source>
        <dbReference type="Pfam" id="PF01370"/>
    </source>
</evidence>
<dbReference type="InterPro" id="IPR013549">
    <property type="entry name" value="DUF1731"/>
</dbReference>
<organism evidence="4 5">
    <name type="scientific">Mucilaginibacter panaciglaebae</name>
    <dbReference type="NCBI Taxonomy" id="502331"/>
    <lineage>
        <taxon>Bacteria</taxon>
        <taxon>Pseudomonadati</taxon>
        <taxon>Bacteroidota</taxon>
        <taxon>Sphingobacteriia</taxon>
        <taxon>Sphingobacteriales</taxon>
        <taxon>Sphingobacteriaceae</taxon>
        <taxon>Mucilaginibacter</taxon>
    </lineage>
</organism>
<protein>
    <submittedName>
        <fullName evidence="4">TIGR01777 family oxidoreductase</fullName>
    </submittedName>
</protein>
<dbReference type="Gene3D" id="3.40.50.720">
    <property type="entry name" value="NAD(P)-binding Rossmann-like Domain"/>
    <property type="match status" value="1"/>
</dbReference>
<feature type="domain" description="DUF1731" evidence="3">
    <location>
        <begin position="254"/>
        <end position="299"/>
    </location>
</feature>
<dbReference type="SUPFAM" id="SSF51735">
    <property type="entry name" value="NAD(P)-binding Rossmann-fold domains"/>
    <property type="match status" value="1"/>
</dbReference>
<reference evidence="5" key="1">
    <citation type="journal article" date="2019" name="Int. J. Syst. Evol. Microbiol.">
        <title>The Global Catalogue of Microorganisms (GCM) 10K type strain sequencing project: providing services to taxonomists for standard genome sequencing and annotation.</title>
        <authorList>
            <consortium name="The Broad Institute Genomics Platform"/>
            <consortium name="The Broad Institute Genome Sequencing Center for Infectious Disease"/>
            <person name="Wu L."/>
            <person name="Ma J."/>
        </authorList>
    </citation>
    <scope>NUCLEOTIDE SEQUENCE [LARGE SCALE GENOMIC DNA]</scope>
    <source>
        <strain evidence="5">JCM 17085</strain>
    </source>
</reference>
<comment type="similarity">
    <text evidence="1">Belongs to the NAD(P)-dependent epimerase/dehydratase family. SDR39U1 subfamily.</text>
</comment>
<dbReference type="InterPro" id="IPR010099">
    <property type="entry name" value="SDR39U1"/>
</dbReference>
<dbReference type="Pfam" id="PF08338">
    <property type="entry name" value="DUF1731"/>
    <property type="match status" value="1"/>
</dbReference>
<evidence type="ECO:0000313" key="5">
    <source>
        <dbReference type="Proteomes" id="UP001500841"/>
    </source>
</evidence>
<evidence type="ECO:0000313" key="4">
    <source>
        <dbReference type="EMBL" id="GAA4091893.1"/>
    </source>
</evidence>
<feature type="domain" description="NAD-dependent epimerase/dehydratase" evidence="2">
    <location>
        <begin position="5"/>
        <end position="225"/>
    </location>
</feature>
<dbReference type="RefSeq" id="WP_345101883.1">
    <property type="nucleotide sequence ID" value="NZ_BAABCV010000004.1"/>
</dbReference>
<comment type="caution">
    <text evidence="4">The sequence shown here is derived from an EMBL/GenBank/DDBJ whole genome shotgun (WGS) entry which is preliminary data.</text>
</comment>
<dbReference type="NCBIfam" id="TIGR01777">
    <property type="entry name" value="yfcH"/>
    <property type="match status" value="1"/>
</dbReference>
<dbReference type="InterPro" id="IPR036291">
    <property type="entry name" value="NAD(P)-bd_dom_sf"/>
</dbReference>
<dbReference type="InterPro" id="IPR001509">
    <property type="entry name" value="Epimerase_deHydtase"/>
</dbReference>
<dbReference type="PANTHER" id="PTHR11092:SF0">
    <property type="entry name" value="EPIMERASE FAMILY PROTEIN SDR39U1"/>
    <property type="match status" value="1"/>
</dbReference>